<dbReference type="SUPFAM" id="SSF48264">
    <property type="entry name" value="Cytochrome P450"/>
    <property type="match status" value="1"/>
</dbReference>
<dbReference type="Gene3D" id="1.10.630.10">
    <property type="entry name" value="Cytochrome P450"/>
    <property type="match status" value="1"/>
</dbReference>
<dbReference type="Proteomes" id="UP001152561">
    <property type="component" value="Unassembled WGS sequence"/>
</dbReference>
<organism evidence="1 2">
    <name type="scientific">Anisodus acutangulus</name>
    <dbReference type="NCBI Taxonomy" id="402998"/>
    <lineage>
        <taxon>Eukaryota</taxon>
        <taxon>Viridiplantae</taxon>
        <taxon>Streptophyta</taxon>
        <taxon>Embryophyta</taxon>
        <taxon>Tracheophyta</taxon>
        <taxon>Spermatophyta</taxon>
        <taxon>Magnoliopsida</taxon>
        <taxon>eudicotyledons</taxon>
        <taxon>Gunneridae</taxon>
        <taxon>Pentapetalae</taxon>
        <taxon>asterids</taxon>
        <taxon>lamiids</taxon>
        <taxon>Solanales</taxon>
        <taxon>Solanaceae</taxon>
        <taxon>Solanoideae</taxon>
        <taxon>Hyoscyameae</taxon>
        <taxon>Anisodus</taxon>
    </lineage>
</organism>
<proteinExistence type="predicted"/>
<accession>A0A9Q1MN70</accession>
<keyword evidence="2" id="KW-1185">Reference proteome</keyword>
<dbReference type="AlphaFoldDB" id="A0A9Q1MN70"/>
<dbReference type="GO" id="GO:0005506">
    <property type="term" value="F:iron ion binding"/>
    <property type="evidence" value="ECO:0007669"/>
    <property type="project" value="InterPro"/>
</dbReference>
<dbReference type="GO" id="GO:0016705">
    <property type="term" value="F:oxidoreductase activity, acting on paired donors, with incorporation or reduction of molecular oxygen"/>
    <property type="evidence" value="ECO:0007669"/>
    <property type="project" value="InterPro"/>
</dbReference>
<sequence>MNLFDNASNLLTNLLSGEKIGSMPIAEGAVSDLFDRTLLFSLYDWFLKGVLAEILEPIMGKGLIPADLDTWKQRRRVNAPGFHSSYLEAMAKLFTDCADRTMLKFDKLLEQESGGGKTIELDLESEF</sequence>
<reference evidence="2" key="1">
    <citation type="journal article" date="2023" name="Proc. Natl. Acad. Sci. U.S.A.">
        <title>Genomic and structural basis for evolution of tropane alkaloid biosynthesis.</title>
        <authorList>
            <person name="Wanga Y.-J."/>
            <person name="Taina T."/>
            <person name="Yua J.-Y."/>
            <person name="Lia J."/>
            <person name="Xua B."/>
            <person name="Chenc J."/>
            <person name="D'Auriad J.C."/>
            <person name="Huanga J.-P."/>
            <person name="Huanga S.-X."/>
        </authorList>
    </citation>
    <scope>NUCLEOTIDE SEQUENCE [LARGE SCALE GENOMIC DNA]</scope>
    <source>
        <strain evidence="2">cv. KIB-2019</strain>
    </source>
</reference>
<gene>
    <name evidence="1" type="ORF">K7X08_001045</name>
</gene>
<dbReference type="InterPro" id="IPR036396">
    <property type="entry name" value="Cyt_P450_sf"/>
</dbReference>
<evidence type="ECO:0000313" key="2">
    <source>
        <dbReference type="Proteomes" id="UP001152561"/>
    </source>
</evidence>
<dbReference type="OrthoDB" id="1470350at2759"/>
<evidence type="ECO:0000313" key="1">
    <source>
        <dbReference type="EMBL" id="KAJ8564585.1"/>
    </source>
</evidence>
<name>A0A9Q1MN70_9SOLA</name>
<dbReference type="EMBL" id="JAJAGQ010000004">
    <property type="protein sequence ID" value="KAJ8564585.1"/>
    <property type="molecule type" value="Genomic_DNA"/>
</dbReference>
<protein>
    <submittedName>
        <fullName evidence="1">Uncharacterized protein</fullName>
    </submittedName>
</protein>
<dbReference type="GO" id="GO:0020037">
    <property type="term" value="F:heme binding"/>
    <property type="evidence" value="ECO:0007669"/>
    <property type="project" value="InterPro"/>
</dbReference>
<dbReference type="GO" id="GO:0004497">
    <property type="term" value="F:monooxygenase activity"/>
    <property type="evidence" value="ECO:0007669"/>
    <property type="project" value="InterPro"/>
</dbReference>
<comment type="caution">
    <text evidence="1">The sequence shown here is derived from an EMBL/GenBank/DDBJ whole genome shotgun (WGS) entry which is preliminary data.</text>
</comment>